<reference evidence="1" key="1">
    <citation type="journal article" date="2021" name="Environ. Microbiol.">
        <title>Gene family expansions and transcriptome signatures uncover fungal adaptations to wood decay.</title>
        <authorList>
            <person name="Hage H."/>
            <person name="Miyauchi S."/>
            <person name="Viragh M."/>
            <person name="Drula E."/>
            <person name="Min B."/>
            <person name="Chaduli D."/>
            <person name="Navarro D."/>
            <person name="Favel A."/>
            <person name="Norest M."/>
            <person name="Lesage-Meessen L."/>
            <person name="Balint B."/>
            <person name="Merenyi Z."/>
            <person name="de Eugenio L."/>
            <person name="Morin E."/>
            <person name="Martinez A.T."/>
            <person name="Baldrian P."/>
            <person name="Stursova M."/>
            <person name="Martinez M.J."/>
            <person name="Novotny C."/>
            <person name="Magnuson J.K."/>
            <person name="Spatafora J.W."/>
            <person name="Maurice S."/>
            <person name="Pangilinan J."/>
            <person name="Andreopoulos W."/>
            <person name="LaButti K."/>
            <person name="Hundley H."/>
            <person name="Na H."/>
            <person name="Kuo A."/>
            <person name="Barry K."/>
            <person name="Lipzen A."/>
            <person name="Henrissat B."/>
            <person name="Riley R."/>
            <person name="Ahrendt S."/>
            <person name="Nagy L.G."/>
            <person name="Grigoriev I.V."/>
            <person name="Martin F."/>
            <person name="Rosso M.N."/>
        </authorList>
    </citation>
    <scope>NUCLEOTIDE SEQUENCE</scope>
    <source>
        <strain evidence="1">CBS 384.51</strain>
    </source>
</reference>
<comment type="caution">
    <text evidence="1">The sequence shown here is derived from an EMBL/GenBank/DDBJ whole genome shotgun (WGS) entry which is preliminary data.</text>
</comment>
<evidence type="ECO:0000313" key="2">
    <source>
        <dbReference type="Proteomes" id="UP001055072"/>
    </source>
</evidence>
<sequence length="615" mass="69104">MASALDSDTPRSSGLVSAFETLSVQTATGSCRDGTLLRQVECGAYTAGTPEESCQRIGVQLCSNCKLVKYCSKSCQIAHWKTHKADCKSPYMSTSWTTSWDREGRSPAFVTNTEDPYSNFGRPIYVWGNLPAMDCINVAKNEGDKVVSLDLNLAFVASGDLRNMMTTVNGLPEEYKGKCKILLNDLDSVVSGRNTAILFILLSDYGLEIEEAAELCLHLQYSASLTQEQAKYVFGRIADLFSGGEMDGCHKEIKLRGGGTLYISFDDVREIVDMITSRYPISKARRSMDSVMLAPSRRDYVDRYLFALHPPHRVGEMRLRRTGVLLPFSASTGHFTEPNRLLFDGSGEWLNPDSASQLSGWDPRLVIEAGKNNGCSPDDISGCLFFFVKQAFMDFAKRVQRFQLDIHITSTNAITLPKLIEQRRGHLQHFSLAGFDRIETSNVMDYIMDIHELIGTWAPMLNRGNKHATLLLSTMNWLAWREDAQAQFLGKRGPGLLRPIMERCASYLDLDLQRLTQRANNYTPKFLIMLQHLDSFYDSSQSFRDYCTYRDLSGADKRHGLVVKATNSVIPRGVGWPLSIQPTKMPPYSKDDWYLLCCLGRVHGHERFLELGVGK</sequence>
<keyword evidence="2" id="KW-1185">Reference proteome</keyword>
<proteinExistence type="predicted"/>
<dbReference type="Proteomes" id="UP001055072">
    <property type="component" value="Unassembled WGS sequence"/>
</dbReference>
<accession>A0ACB8TRF0</accession>
<protein>
    <submittedName>
        <fullName evidence="1">Uncharacterized protein</fullName>
    </submittedName>
</protein>
<name>A0ACB8TRF0_9APHY</name>
<evidence type="ECO:0000313" key="1">
    <source>
        <dbReference type="EMBL" id="KAI0084571.1"/>
    </source>
</evidence>
<dbReference type="EMBL" id="MU274941">
    <property type="protein sequence ID" value="KAI0084571.1"/>
    <property type="molecule type" value="Genomic_DNA"/>
</dbReference>
<gene>
    <name evidence="1" type="ORF">BDY19DRAFT_530222</name>
</gene>
<organism evidence="1 2">
    <name type="scientific">Irpex rosettiformis</name>
    <dbReference type="NCBI Taxonomy" id="378272"/>
    <lineage>
        <taxon>Eukaryota</taxon>
        <taxon>Fungi</taxon>
        <taxon>Dikarya</taxon>
        <taxon>Basidiomycota</taxon>
        <taxon>Agaricomycotina</taxon>
        <taxon>Agaricomycetes</taxon>
        <taxon>Polyporales</taxon>
        <taxon>Irpicaceae</taxon>
        <taxon>Irpex</taxon>
    </lineage>
</organism>